<reference evidence="1 2" key="1">
    <citation type="submission" date="2014-08" db="EMBL/GenBank/DDBJ databases">
        <authorList>
            <person name="Moulin Lionel"/>
        </authorList>
    </citation>
    <scope>NUCLEOTIDE SEQUENCE [LARGE SCALE GENOMIC DNA]</scope>
</reference>
<organism evidence="1 2">
    <name type="scientific">Mesorhizobium plurifarium</name>
    <dbReference type="NCBI Taxonomy" id="69974"/>
    <lineage>
        <taxon>Bacteria</taxon>
        <taxon>Pseudomonadati</taxon>
        <taxon>Pseudomonadota</taxon>
        <taxon>Alphaproteobacteria</taxon>
        <taxon>Hyphomicrobiales</taxon>
        <taxon>Phyllobacteriaceae</taxon>
        <taxon>Mesorhizobium</taxon>
    </lineage>
</organism>
<gene>
    <name evidence="1" type="ORF">MPLDJ20_30049</name>
</gene>
<dbReference type="AlphaFoldDB" id="A0A090FA30"/>
<dbReference type="EMBL" id="CCNB01000023">
    <property type="protein sequence ID" value="CDX40800.1"/>
    <property type="molecule type" value="Genomic_DNA"/>
</dbReference>
<sequence>MALRWHLRGGDHGPTEQNLALLRCNMHKRAARSRSAIARRFWDDGIGDDELNWLERDALWEERSWPPTHLCGPRRKSASMQRL</sequence>
<evidence type="ECO:0000313" key="1">
    <source>
        <dbReference type="EMBL" id="CDX40800.1"/>
    </source>
</evidence>
<dbReference type="Proteomes" id="UP000046373">
    <property type="component" value="Unassembled WGS sequence"/>
</dbReference>
<accession>A0A090FA30</accession>
<evidence type="ECO:0000313" key="2">
    <source>
        <dbReference type="Proteomes" id="UP000046373"/>
    </source>
</evidence>
<name>A0A090FA30_MESPL</name>
<protein>
    <submittedName>
        <fullName evidence="1">Uncharacterized protein</fullName>
    </submittedName>
</protein>
<proteinExistence type="predicted"/>